<dbReference type="EMBL" id="BLAL01000303">
    <property type="protein sequence ID" value="GET01984.1"/>
    <property type="molecule type" value="Genomic_DNA"/>
</dbReference>
<dbReference type="AlphaFoldDB" id="A0A2Z6QU49"/>
<sequence>MPDIRVAVGLDFGTTYSGYTYCHREATEDDMYTTNKNWPDSNEEGYKTNTVLKYDEFLDNVESWGQSALSKRPDRRITVNKREKVVELFKLHLGNLSDELKEEYTLSVDHKRAITDYLREIGKHIKDTITIKDTATARWGIDFMENVLLVLTVPAEYTQKEKAIMRECASNAGLINDKDSKKLEFTTEPEAAAIYCKNNVLREHRLDTSGTIFMIVDCGGGTVDLTTRKLLNENQLGEITERAGDYCGSSFIDKAFLDHLKKILDNRPIDLLRDNYYGQMQYMVQEFCQNVKFEFTGDDLNFCYEMDLMEVSPIIAQYVSDEVRERMEEIEWLIKLDYETIKSMFDPVVERILRMIRVQLENCSEKGSRCSAMLLVGGFSQSGYLQKRIKEEFSDHRDHPGINISVPTNPIAAVSRGAAMYGASFARSVNDMDDDEMDGLMFVIDSRVLRFTYGIKVFNSEDSAFRFHPIAKKGTIAKINEEFPANVRPTLPFQKIGIFEIYYIDKYEANIDDPGLRLLGKLKIDWPDKHRGINRPTTFKLAFGKMEITAKASNDINGQNYQTSFETDIED</sequence>
<evidence type="ECO:0000313" key="3">
    <source>
        <dbReference type="EMBL" id="GBB88784.1"/>
    </source>
</evidence>
<name>A0A2Z6QU49_9GLOM</name>
<dbReference type="GO" id="GO:0140662">
    <property type="term" value="F:ATP-dependent protein folding chaperone"/>
    <property type="evidence" value="ECO:0007669"/>
    <property type="project" value="InterPro"/>
</dbReference>
<dbReference type="Proteomes" id="UP000247702">
    <property type="component" value="Unassembled WGS sequence"/>
</dbReference>
<dbReference type="SUPFAM" id="SSF53067">
    <property type="entry name" value="Actin-like ATPase domain"/>
    <property type="match status" value="2"/>
</dbReference>
<dbReference type="InterPro" id="IPR013126">
    <property type="entry name" value="Hsp_70_fam"/>
</dbReference>
<dbReference type="GO" id="GO:0005524">
    <property type="term" value="F:ATP binding"/>
    <property type="evidence" value="ECO:0007669"/>
    <property type="project" value="UniProtKB-KW"/>
</dbReference>
<evidence type="ECO:0000256" key="1">
    <source>
        <dbReference type="ARBA" id="ARBA00022741"/>
    </source>
</evidence>
<reference evidence="4" key="2">
    <citation type="submission" date="2019-10" db="EMBL/GenBank/DDBJ databases">
        <title>Conservation and host-specific expression of non-tandemly repeated heterogenous ribosome RNA gene in arbuscular mycorrhizal fungi.</title>
        <authorList>
            <person name="Maeda T."/>
            <person name="Kobayashi Y."/>
            <person name="Nakagawa T."/>
            <person name="Ezawa T."/>
            <person name="Yamaguchi K."/>
            <person name="Bino T."/>
            <person name="Nishimoto Y."/>
            <person name="Shigenobu S."/>
            <person name="Kawaguchi M."/>
        </authorList>
    </citation>
    <scope>NUCLEOTIDE SEQUENCE</scope>
    <source>
        <strain evidence="4">HR1</strain>
    </source>
</reference>
<keyword evidence="2" id="KW-0067">ATP-binding</keyword>
<evidence type="ECO:0000313" key="4">
    <source>
        <dbReference type="EMBL" id="GET01984.1"/>
    </source>
</evidence>
<dbReference type="OrthoDB" id="2963168at2759"/>
<evidence type="ECO:0008006" key="6">
    <source>
        <dbReference type="Google" id="ProtNLM"/>
    </source>
</evidence>
<dbReference type="PANTHER" id="PTHR14187:SF5">
    <property type="entry name" value="HEAT SHOCK 70 KDA PROTEIN 12A"/>
    <property type="match status" value="1"/>
</dbReference>
<dbReference type="STRING" id="94130.A0A2Z6QU49"/>
<dbReference type="Gene3D" id="3.30.420.40">
    <property type="match status" value="2"/>
</dbReference>
<organism evidence="3 5">
    <name type="scientific">Rhizophagus clarus</name>
    <dbReference type="NCBI Taxonomy" id="94130"/>
    <lineage>
        <taxon>Eukaryota</taxon>
        <taxon>Fungi</taxon>
        <taxon>Fungi incertae sedis</taxon>
        <taxon>Mucoromycota</taxon>
        <taxon>Glomeromycotina</taxon>
        <taxon>Glomeromycetes</taxon>
        <taxon>Glomerales</taxon>
        <taxon>Glomeraceae</taxon>
        <taxon>Rhizophagus</taxon>
    </lineage>
</organism>
<protein>
    <recommendedName>
        <fullName evidence="6">Actin-like ATPase domain-containing protein</fullName>
    </recommendedName>
</protein>
<reference evidence="3 5" key="1">
    <citation type="submission" date="2017-11" db="EMBL/GenBank/DDBJ databases">
        <title>The genome of Rhizophagus clarus HR1 reveals common genetic basis of auxotrophy among arbuscular mycorrhizal fungi.</title>
        <authorList>
            <person name="Kobayashi Y."/>
        </authorList>
    </citation>
    <scope>NUCLEOTIDE SEQUENCE [LARGE SCALE GENOMIC DNA]</scope>
    <source>
        <strain evidence="3 5">HR1</strain>
    </source>
</reference>
<dbReference type="Proteomes" id="UP000615446">
    <property type="component" value="Unassembled WGS sequence"/>
</dbReference>
<keyword evidence="5" id="KW-1185">Reference proteome</keyword>
<evidence type="ECO:0000256" key="2">
    <source>
        <dbReference type="ARBA" id="ARBA00022840"/>
    </source>
</evidence>
<evidence type="ECO:0000313" key="5">
    <source>
        <dbReference type="Proteomes" id="UP000247702"/>
    </source>
</evidence>
<keyword evidence="1" id="KW-0547">Nucleotide-binding</keyword>
<dbReference type="CDD" id="cd10229">
    <property type="entry name" value="ASKHA_NBD_HSP70_HSPA12"/>
    <property type="match status" value="1"/>
</dbReference>
<gene>
    <name evidence="4" type="ORF">RCL2_002836500</name>
    <name evidence="3" type="ORF">RclHR1_01540007</name>
</gene>
<dbReference type="PANTHER" id="PTHR14187">
    <property type="entry name" value="ALPHA KINASE/ELONGATION FACTOR 2 KINASE"/>
    <property type="match status" value="1"/>
</dbReference>
<comment type="caution">
    <text evidence="3">The sequence shown here is derived from an EMBL/GenBank/DDBJ whole genome shotgun (WGS) entry which is preliminary data.</text>
</comment>
<dbReference type="Pfam" id="PF00012">
    <property type="entry name" value="HSP70"/>
    <property type="match status" value="1"/>
</dbReference>
<accession>A0A2Z6QU49</accession>
<proteinExistence type="predicted"/>
<dbReference type="EMBL" id="BEXD01000602">
    <property type="protein sequence ID" value="GBB88784.1"/>
    <property type="molecule type" value="Genomic_DNA"/>
</dbReference>
<dbReference type="InterPro" id="IPR043129">
    <property type="entry name" value="ATPase_NBD"/>
</dbReference>
<dbReference type="Gene3D" id="3.90.640.10">
    <property type="entry name" value="Actin, Chain A, domain 4"/>
    <property type="match status" value="1"/>
</dbReference>